<protein>
    <recommendedName>
        <fullName evidence="4">WH2 domain-containing protein</fullName>
    </recommendedName>
</protein>
<feature type="compositionally biased region" description="Polar residues" evidence="1">
    <location>
        <begin position="217"/>
        <end position="254"/>
    </location>
</feature>
<dbReference type="EMBL" id="BLXT01008250">
    <property type="protein sequence ID" value="GFO47112.1"/>
    <property type="molecule type" value="Genomic_DNA"/>
</dbReference>
<reference evidence="2 3" key="1">
    <citation type="journal article" date="2021" name="Elife">
        <title>Chloroplast acquisition without the gene transfer in kleptoplastic sea slugs, Plakobranchus ocellatus.</title>
        <authorList>
            <person name="Maeda T."/>
            <person name="Takahashi S."/>
            <person name="Yoshida T."/>
            <person name="Shimamura S."/>
            <person name="Takaki Y."/>
            <person name="Nagai Y."/>
            <person name="Toyoda A."/>
            <person name="Suzuki Y."/>
            <person name="Arimoto A."/>
            <person name="Ishii H."/>
            <person name="Satoh N."/>
            <person name="Nishiyama T."/>
            <person name="Hasebe M."/>
            <person name="Maruyama T."/>
            <person name="Minagawa J."/>
            <person name="Obokata J."/>
            <person name="Shigenobu S."/>
        </authorList>
    </citation>
    <scope>NUCLEOTIDE SEQUENCE [LARGE SCALE GENOMIC DNA]</scope>
</reference>
<evidence type="ECO:0000256" key="1">
    <source>
        <dbReference type="SAM" id="MobiDB-lite"/>
    </source>
</evidence>
<keyword evidence="3" id="KW-1185">Reference proteome</keyword>
<feature type="region of interest" description="Disordered" evidence="1">
    <location>
        <begin position="1"/>
        <end position="30"/>
    </location>
</feature>
<feature type="compositionally biased region" description="Basic and acidic residues" evidence="1">
    <location>
        <begin position="195"/>
        <end position="204"/>
    </location>
</feature>
<feature type="region of interest" description="Disordered" evidence="1">
    <location>
        <begin position="57"/>
        <end position="289"/>
    </location>
</feature>
<evidence type="ECO:0000313" key="3">
    <source>
        <dbReference type="Proteomes" id="UP000735302"/>
    </source>
</evidence>
<feature type="compositionally biased region" description="Basic and acidic residues" evidence="1">
    <location>
        <begin position="131"/>
        <end position="150"/>
    </location>
</feature>
<gene>
    <name evidence="2" type="ORF">PoB_007361700</name>
</gene>
<comment type="caution">
    <text evidence="2">The sequence shown here is derived from an EMBL/GenBank/DDBJ whole genome shotgun (WGS) entry which is preliminary data.</text>
</comment>
<feature type="compositionally biased region" description="Low complexity" evidence="1">
    <location>
        <begin position="64"/>
        <end position="76"/>
    </location>
</feature>
<evidence type="ECO:0008006" key="4">
    <source>
        <dbReference type="Google" id="ProtNLM"/>
    </source>
</evidence>
<feature type="compositionally biased region" description="Pro residues" evidence="1">
    <location>
        <begin position="77"/>
        <end position="98"/>
    </location>
</feature>
<accession>A0AAV4DS27</accession>
<evidence type="ECO:0000313" key="2">
    <source>
        <dbReference type="EMBL" id="GFO47112.1"/>
    </source>
</evidence>
<dbReference type="AlphaFoldDB" id="A0AAV4DS27"/>
<sequence length="442" mass="48255">MDHQSGQESPRYMNRSREDRKSLSESFVDGTSKFFSSMVAKKNGLISDLSNKIETTFSTKSDRASSSAGSEGSVSPPASPQQPIPNTPPPRPPPPPRRQPSIEAIKQARSSMKRMTSVPAYPAGKGGSAQSRRDSTEHGRKEKGQQEGNDKFSVNGMNISFDEPIYNKPEEPPVPKPLPRKAFGPRGAEYSPGREPVRHSDDKNSTSASSNKSNNTFDSNTNSRSTKRNPFNTSENSYSNDPDFSIENDPNSLADSRPEVTKDSGEVVSPEADVTRSSNRAPKFTTTTRRSSTVDEMLFDDYVPPEEDPVSIPAAGVIPDNLISFEPDSEIASPSSSCSDIDTGGMGIHSDSRKPRTGVSVDSSDAEFGGVVINRSGSLGSEKSWSSNYSLDSQPDDVTLECMEFMKAFVDKIFHSTYVINFSFNPGLGMNPLSFDYFYEKI</sequence>
<feature type="compositionally biased region" description="Basic and acidic residues" evidence="1">
    <location>
        <begin position="256"/>
        <end position="265"/>
    </location>
</feature>
<feature type="compositionally biased region" description="Low complexity" evidence="1">
    <location>
        <begin position="205"/>
        <end position="216"/>
    </location>
</feature>
<proteinExistence type="predicted"/>
<feature type="compositionally biased region" description="Polar residues" evidence="1">
    <location>
        <begin position="275"/>
        <end position="289"/>
    </location>
</feature>
<name>A0AAV4DS27_9GAST</name>
<organism evidence="2 3">
    <name type="scientific">Plakobranchus ocellatus</name>
    <dbReference type="NCBI Taxonomy" id="259542"/>
    <lineage>
        <taxon>Eukaryota</taxon>
        <taxon>Metazoa</taxon>
        <taxon>Spiralia</taxon>
        <taxon>Lophotrochozoa</taxon>
        <taxon>Mollusca</taxon>
        <taxon>Gastropoda</taxon>
        <taxon>Heterobranchia</taxon>
        <taxon>Euthyneura</taxon>
        <taxon>Panpulmonata</taxon>
        <taxon>Sacoglossa</taxon>
        <taxon>Placobranchoidea</taxon>
        <taxon>Plakobranchidae</taxon>
        <taxon>Plakobranchus</taxon>
    </lineage>
</organism>
<dbReference type="Proteomes" id="UP000735302">
    <property type="component" value="Unassembled WGS sequence"/>
</dbReference>